<organism evidence="5 6">
    <name type="scientific">Oopsacas minuta</name>
    <dbReference type="NCBI Taxonomy" id="111878"/>
    <lineage>
        <taxon>Eukaryota</taxon>
        <taxon>Metazoa</taxon>
        <taxon>Porifera</taxon>
        <taxon>Hexactinellida</taxon>
        <taxon>Hexasterophora</taxon>
        <taxon>Lyssacinosida</taxon>
        <taxon>Leucopsacidae</taxon>
        <taxon>Oopsacas</taxon>
    </lineage>
</organism>
<dbReference type="InterPro" id="IPR051844">
    <property type="entry name" value="USH2_Complex_Protein"/>
</dbReference>
<evidence type="ECO:0000256" key="2">
    <source>
        <dbReference type="ARBA" id="ARBA00022737"/>
    </source>
</evidence>
<dbReference type="PROSITE" id="PS50106">
    <property type="entry name" value="PDZ"/>
    <property type="match status" value="2"/>
</dbReference>
<dbReference type="SUPFAM" id="SSF50156">
    <property type="entry name" value="PDZ domain-like"/>
    <property type="match status" value="2"/>
</dbReference>
<dbReference type="GO" id="GO:0005886">
    <property type="term" value="C:plasma membrane"/>
    <property type="evidence" value="ECO:0007669"/>
    <property type="project" value="TreeGrafter"/>
</dbReference>
<dbReference type="AlphaFoldDB" id="A0AAV7JDP3"/>
<dbReference type="SMART" id="SM00228">
    <property type="entry name" value="PDZ"/>
    <property type="match status" value="2"/>
</dbReference>
<dbReference type="GO" id="GO:0005929">
    <property type="term" value="C:cilium"/>
    <property type="evidence" value="ECO:0007669"/>
    <property type="project" value="TreeGrafter"/>
</dbReference>
<keyword evidence="3" id="KW-0966">Cell projection</keyword>
<name>A0AAV7JDP3_9METZ</name>
<comment type="caution">
    <text evidence="5">The sequence shown here is derived from an EMBL/GenBank/DDBJ whole genome shotgun (WGS) entry which is preliminary data.</text>
</comment>
<dbReference type="EMBL" id="JAKMXF010000350">
    <property type="protein sequence ID" value="KAI6646893.1"/>
    <property type="molecule type" value="Genomic_DNA"/>
</dbReference>
<dbReference type="PANTHER" id="PTHR23116">
    <property type="entry name" value="PDZ DOMAIN CONTAINING WHIRLIN AND HARMONIN-RELATED"/>
    <property type="match status" value="1"/>
</dbReference>
<evidence type="ECO:0000256" key="3">
    <source>
        <dbReference type="ARBA" id="ARBA00023273"/>
    </source>
</evidence>
<evidence type="ECO:0000313" key="5">
    <source>
        <dbReference type="EMBL" id="KAI6646893.1"/>
    </source>
</evidence>
<dbReference type="PANTHER" id="PTHR23116:SF36">
    <property type="entry name" value="HARMONIN"/>
    <property type="match status" value="1"/>
</dbReference>
<dbReference type="InterPro" id="IPR001478">
    <property type="entry name" value="PDZ"/>
</dbReference>
<dbReference type="Gene3D" id="1.20.1160.20">
    <property type="match status" value="1"/>
</dbReference>
<keyword evidence="6" id="KW-1185">Reference proteome</keyword>
<dbReference type="Gene3D" id="2.30.42.10">
    <property type="match status" value="2"/>
</dbReference>
<dbReference type="Pfam" id="PF00595">
    <property type="entry name" value="PDZ"/>
    <property type="match status" value="2"/>
</dbReference>
<accession>A0AAV7JDP3</accession>
<dbReference type="Pfam" id="PF21219">
    <property type="entry name" value="USH1C_N"/>
    <property type="match status" value="1"/>
</dbReference>
<dbReference type="InterPro" id="IPR036034">
    <property type="entry name" value="PDZ_sf"/>
</dbReference>
<sequence>MADERMEERRKFIFAFKESLLCLEDEGDRADIMRSLKEFQTTMIVEDLVDSLKRVLINPQSLTVYVTLYPLIPGRLRAEYRTLIPKVPTFAVKIIRIRRNGTEALGFTVRGGREHQLGIFITNVLPDSRAHKSGLKPGYQILKINAFPLKESTHEEAVSLLTLKRAYILTCKDIGMIPEIRRNMVNWTYAADMESASISRSLEVTSPFQTGIRTIHCKLEGGSFGCSIKGGTQHGTGIFIHKITPNSKAEQLGLQIGDEVIEVNGKSFSNITHIEAVHFLKKQDNLIIKLKPGNVMFHNRPESTQSTGSFGSEDAIRDWRESTGGQFILKKREESQALEGPRYYDDFFSESFFSAPIFSQSIEGYGPTMALPGLTCMEVKSEPSEELGDGDNQSGYPGLIADVMRDNEIRRSISNFEEAITSWRNTASKSGPARSRNKLGFYLGKWKYITINKVRKLFSFWIQ</sequence>
<dbReference type="InterPro" id="IPR030237">
    <property type="entry name" value="Harmonin_N"/>
</dbReference>
<evidence type="ECO:0000313" key="6">
    <source>
        <dbReference type="Proteomes" id="UP001165289"/>
    </source>
</evidence>
<feature type="domain" description="PDZ" evidence="4">
    <location>
        <begin position="218"/>
        <end position="282"/>
    </location>
</feature>
<evidence type="ECO:0000259" key="4">
    <source>
        <dbReference type="PROSITE" id="PS50106"/>
    </source>
</evidence>
<feature type="domain" description="PDZ" evidence="4">
    <location>
        <begin position="94"/>
        <end position="161"/>
    </location>
</feature>
<proteinExistence type="predicted"/>
<reference evidence="5 6" key="1">
    <citation type="journal article" date="2023" name="BMC Biol.">
        <title>The compact genome of the sponge Oopsacas minuta (Hexactinellida) is lacking key metazoan core genes.</title>
        <authorList>
            <person name="Santini S."/>
            <person name="Schenkelaars Q."/>
            <person name="Jourda C."/>
            <person name="Duchesne M."/>
            <person name="Belahbib H."/>
            <person name="Rocher C."/>
            <person name="Selva M."/>
            <person name="Riesgo A."/>
            <person name="Vervoort M."/>
            <person name="Leys S.P."/>
            <person name="Kodjabachian L."/>
            <person name="Le Bivic A."/>
            <person name="Borchiellini C."/>
            <person name="Claverie J.M."/>
            <person name="Renard E."/>
        </authorList>
    </citation>
    <scope>NUCLEOTIDE SEQUENCE [LARGE SCALE GENOMIC DNA]</scope>
    <source>
        <strain evidence="5">SPO-2</strain>
    </source>
</reference>
<protein>
    <recommendedName>
        <fullName evidence="4">PDZ domain-containing protein</fullName>
    </recommendedName>
</protein>
<comment type="subcellular location">
    <subcellularLocation>
        <location evidence="1">Cell projection</location>
    </subcellularLocation>
</comment>
<dbReference type="Proteomes" id="UP001165289">
    <property type="component" value="Unassembled WGS sequence"/>
</dbReference>
<evidence type="ECO:0000256" key="1">
    <source>
        <dbReference type="ARBA" id="ARBA00004316"/>
    </source>
</evidence>
<gene>
    <name evidence="5" type="ORF">LOD99_9085</name>
</gene>
<keyword evidence="2" id="KW-0677">Repeat</keyword>